<organism evidence="1 2">
    <name type="scientific">Blastomonas aquatica</name>
    <dbReference type="NCBI Taxonomy" id="1510276"/>
    <lineage>
        <taxon>Bacteria</taxon>
        <taxon>Pseudomonadati</taxon>
        <taxon>Pseudomonadota</taxon>
        <taxon>Alphaproteobacteria</taxon>
        <taxon>Sphingomonadales</taxon>
        <taxon>Sphingomonadaceae</taxon>
        <taxon>Blastomonas</taxon>
    </lineage>
</organism>
<gene>
    <name evidence="1" type="ORF">GCM10010833_09540</name>
</gene>
<accession>A0ABQ1J0R8</accession>
<dbReference type="Pfam" id="PF01112">
    <property type="entry name" value="Asparaginase_2"/>
    <property type="match status" value="2"/>
</dbReference>
<dbReference type="Gene3D" id="3.60.20.30">
    <property type="entry name" value="(Glycosyl)asparaginase"/>
    <property type="match status" value="1"/>
</dbReference>
<dbReference type="Proteomes" id="UP000614261">
    <property type="component" value="Unassembled WGS sequence"/>
</dbReference>
<reference evidence="2" key="1">
    <citation type="journal article" date="2019" name="Int. J. Syst. Evol. Microbiol.">
        <title>The Global Catalogue of Microorganisms (GCM) 10K type strain sequencing project: providing services to taxonomists for standard genome sequencing and annotation.</title>
        <authorList>
            <consortium name="The Broad Institute Genomics Platform"/>
            <consortium name="The Broad Institute Genome Sequencing Center for Infectious Disease"/>
            <person name="Wu L."/>
            <person name="Ma J."/>
        </authorList>
    </citation>
    <scope>NUCLEOTIDE SEQUENCE [LARGE SCALE GENOMIC DNA]</scope>
    <source>
        <strain evidence="2">CGMCC 1.12851</strain>
    </source>
</reference>
<dbReference type="CDD" id="cd04512">
    <property type="entry name" value="Ntn_Asparaginase_2_like"/>
    <property type="match status" value="1"/>
</dbReference>
<dbReference type="SUPFAM" id="SSF56235">
    <property type="entry name" value="N-terminal nucleophile aminohydrolases (Ntn hydrolases)"/>
    <property type="match status" value="1"/>
</dbReference>
<dbReference type="PANTHER" id="PTHR10188:SF43">
    <property type="entry name" value="ASPARAGINASE (EUROFUNG)"/>
    <property type="match status" value="1"/>
</dbReference>
<dbReference type="EMBL" id="BMGD01000002">
    <property type="protein sequence ID" value="GGB56923.1"/>
    <property type="molecule type" value="Genomic_DNA"/>
</dbReference>
<name>A0ABQ1J0R8_9SPHN</name>
<comment type="caution">
    <text evidence="1">The sequence shown here is derived from an EMBL/GenBank/DDBJ whole genome shotgun (WGS) entry which is preliminary data.</text>
</comment>
<dbReference type="InterPro" id="IPR000246">
    <property type="entry name" value="Peptidase_T2"/>
</dbReference>
<proteinExistence type="predicted"/>
<keyword evidence="2" id="KW-1185">Reference proteome</keyword>
<evidence type="ECO:0000313" key="2">
    <source>
        <dbReference type="Proteomes" id="UP000614261"/>
    </source>
</evidence>
<dbReference type="InterPro" id="IPR029055">
    <property type="entry name" value="Ntn_hydrolases_N"/>
</dbReference>
<evidence type="ECO:0000313" key="1">
    <source>
        <dbReference type="EMBL" id="GGB56923.1"/>
    </source>
</evidence>
<protein>
    <submittedName>
        <fullName evidence="1">Asparaginase</fullName>
    </submittedName>
</protein>
<dbReference type="PANTHER" id="PTHR10188">
    <property type="entry name" value="L-ASPARAGINASE"/>
    <property type="match status" value="1"/>
</dbReference>
<sequence>MVETRPVVKGRWTIVVHGGAKTIRADQAQAHRSGCAKAAAAGAEVLRRGGSAVHAARMAVCVLEDDPVFNAGRGSVRNAAGGVEMDAGIMDGTTLALGAVAAVRCIVHPVEAATAMLDAEPVLLVGHGAEVFALDQGLAVRDTPDDCSAIDAGHDTVGCVAFDQQGAFAAATSTGGLEGTLPGRVGDSPLPGCGFYADDAVGAVALSGEGEAIARTLLATQVMRAMEARPAPEAAGAIFAPLQRLGAQAGVVAIDTGGRIGVAHNSDHFALACASSAFAGVVSALHQTELKMDIHDE</sequence>